<dbReference type="Proteomes" id="UP000321570">
    <property type="component" value="Unassembled WGS sequence"/>
</dbReference>
<dbReference type="PANTHER" id="PTHR12634:SF8">
    <property type="entry name" value="FIERY MOUNTAIN, ISOFORM D"/>
    <property type="match status" value="1"/>
</dbReference>
<evidence type="ECO:0000256" key="1">
    <source>
        <dbReference type="ARBA" id="ARBA00006180"/>
    </source>
</evidence>
<dbReference type="GO" id="GO:0019903">
    <property type="term" value="F:protein phosphatase binding"/>
    <property type="evidence" value="ECO:0007669"/>
    <property type="project" value="InterPro"/>
</dbReference>
<evidence type="ECO:0000256" key="2">
    <source>
        <dbReference type="ARBA" id="ARBA00023306"/>
    </source>
</evidence>
<evidence type="ECO:0000313" key="4">
    <source>
        <dbReference type="EMBL" id="VUZ51209.1"/>
    </source>
</evidence>
<keyword evidence="2" id="KW-0131">Cell cycle</keyword>
<reference evidence="4 5" key="1">
    <citation type="submission" date="2019-07" db="EMBL/GenBank/DDBJ databases">
        <authorList>
            <person name="Jastrzebski P J."/>
            <person name="Paukszto L."/>
            <person name="Jastrzebski P J."/>
        </authorList>
    </citation>
    <scope>NUCLEOTIDE SEQUENCE [LARGE SCALE GENOMIC DNA]</scope>
    <source>
        <strain evidence="4 5">WMS-il1</strain>
    </source>
</reference>
<comment type="similarity">
    <text evidence="1">Belongs to the SAPS family.</text>
</comment>
<name>A0A564YW28_HYMDI</name>
<protein>
    <submittedName>
        <fullName evidence="4">Uncharacterized protein</fullName>
    </submittedName>
</protein>
<feature type="compositionally biased region" description="Low complexity" evidence="3">
    <location>
        <begin position="933"/>
        <end position="955"/>
    </location>
</feature>
<dbReference type="PANTHER" id="PTHR12634">
    <property type="entry name" value="SIT4 YEAST -ASSOCIATING PROTEIN-RELATED"/>
    <property type="match status" value="1"/>
</dbReference>
<dbReference type="InterPro" id="IPR007587">
    <property type="entry name" value="SAPS"/>
</dbReference>
<dbReference type="EMBL" id="CABIJS010000432">
    <property type="protein sequence ID" value="VUZ51209.1"/>
    <property type="molecule type" value="Genomic_DNA"/>
</dbReference>
<evidence type="ECO:0000313" key="5">
    <source>
        <dbReference type="Proteomes" id="UP000321570"/>
    </source>
</evidence>
<evidence type="ECO:0000256" key="3">
    <source>
        <dbReference type="SAM" id="MobiDB-lite"/>
    </source>
</evidence>
<accession>A0A564YW28</accession>
<feature type="non-terminal residue" evidence="4">
    <location>
        <position position="1"/>
    </location>
</feature>
<feature type="compositionally biased region" description="Polar residues" evidence="3">
    <location>
        <begin position="985"/>
        <end position="997"/>
    </location>
</feature>
<organism evidence="4 5">
    <name type="scientific">Hymenolepis diminuta</name>
    <name type="common">Rat tapeworm</name>
    <dbReference type="NCBI Taxonomy" id="6216"/>
    <lineage>
        <taxon>Eukaryota</taxon>
        <taxon>Metazoa</taxon>
        <taxon>Spiralia</taxon>
        <taxon>Lophotrochozoa</taxon>
        <taxon>Platyhelminthes</taxon>
        <taxon>Cestoda</taxon>
        <taxon>Eucestoda</taxon>
        <taxon>Cyclophyllidea</taxon>
        <taxon>Hymenolepididae</taxon>
        <taxon>Hymenolepis</taxon>
    </lineage>
</organism>
<feature type="region of interest" description="Disordered" evidence="3">
    <location>
        <begin position="888"/>
        <end position="1001"/>
    </location>
</feature>
<dbReference type="GO" id="GO:0019888">
    <property type="term" value="F:protein phosphatase regulator activity"/>
    <property type="evidence" value="ECO:0007669"/>
    <property type="project" value="TreeGrafter"/>
</dbReference>
<dbReference type="Pfam" id="PF04499">
    <property type="entry name" value="SAPS"/>
    <property type="match status" value="2"/>
</dbReference>
<proteinExistence type="inferred from homology"/>
<keyword evidence="5" id="KW-1185">Reference proteome</keyword>
<sequence length="1019" mass="116366">SILDDPDITLELVLLHPKFTDAYREYDYKLIDYLSQTQNILRMIEFIRQGPDLSKPPDNQYDLACQVEFLFQRDVSSVREAFLSNTATLDALYSILEDDKASSRLSTLTLTCRIFLTVYQDTLFLQFLATKPELVSTFLRLVDYDCVRDLFLSFFNIESSSAFALFQSLDKQRLIQRLLKRFLSEETKESSASTDQRIIIGHFLCQIMFIMRQRNQSDDGLATQPTNPLLAPLESEQTIVQVVEAIVTLSSQNSELLPHFLNFLRHLFFTVVQLDIGVGVPTLPNHQTKGGDDFESKGISPRSIGLLHPILPYLKSYLHFEGSAYDAEDNASFSRSCLPLQPLGQVRIHVARFLCHLLFHCRGEDGAEIVERIAELDFVGDLTDLFFAFKWNSLMHATLNFFIQMVFRRGFNYSPIAPSTILNASINNDAPSNKNVLWWRSMQIFSKKGRNTSQNCNQQLEEDANSSYKSPNHLNPYAKIVHQLLVKHKFLNRLLSAWNLDKSRKGQPGYRRPGYLGHLQEMAVHLSSYLLPDEFDSLGISVRDYDMAIVEDEDRHWQMLQDRRQRQKDERRRQLENGGKEVRPFAIDELSSDEEDESLKPQVLLRKQLLSDLRPQSCTEFAEFVSGELRHTVSVSNVEHLRDLKFTLVSAPNPSRFILTDSAFSIEAATEAYNKYKNEPLVRAFNEVFGRDESEFDPQVNHVEERVENMFQDLCTSLVLPEDTCGAHLFDQISSTPILAPGGVEVGDVSAGFPLECIEDNVEDDSNLTSTRIRNFSPITPHDSKNLHEEECDSLEQLNREFFSRSRDSLLNIFEEAHREVMLECDDDSLPPSSTTSENSEIMEMDFFQPALSLSPVERLRGSSPTLDEADTERERHDLVRELEKRLSLIPMPTKSDGRPTMSMGRSKRFHQLTDTQSDPSSPLDDQWAPPTSRSLGLLSSPDLPDSDSLVLPRLNSNTFQPRESLPRPIQPTMRSHRLLRTPKNGGTNANGVSNPFQDPGRRKRLVIPFDFEDGEVQL</sequence>
<dbReference type="AlphaFoldDB" id="A0A564YW28"/>
<gene>
    <name evidence="4" type="ORF">WMSIL1_LOCUS9944</name>
</gene>